<evidence type="ECO:0000313" key="2">
    <source>
        <dbReference type="EMBL" id="SUD47611.1"/>
    </source>
</evidence>
<accession>A0A379JH66</accession>
<dbReference type="STRING" id="1406858.GCA_000710895_00572"/>
<organism evidence="2 3">
    <name type="scientific">Nocardia otitidiscaviarum</name>
    <dbReference type="NCBI Taxonomy" id="1823"/>
    <lineage>
        <taxon>Bacteria</taxon>
        <taxon>Bacillati</taxon>
        <taxon>Actinomycetota</taxon>
        <taxon>Actinomycetes</taxon>
        <taxon>Mycobacteriales</taxon>
        <taxon>Nocardiaceae</taxon>
        <taxon>Nocardia</taxon>
    </lineage>
</organism>
<dbReference type="OrthoDB" id="3395286at2"/>
<proteinExistence type="predicted"/>
<dbReference type="AlphaFoldDB" id="A0A379JH66"/>
<sequence length="172" mass="19542">MVERKPAGMGFESWIDRQIREATERGEFDDLEGAGKPIPGEGTPVDENWWLHGYLKREGVSGDALLPPALLLRRDIERIDESVRDANSEAQVRETVGELNRRIVEWLRMPVGPAVPIRPVDADEVVARWRSGRLTATETAIGAVRADSDESSRDRTDAPTRWWHRLWGGRRH</sequence>
<dbReference type="EMBL" id="UGRY01000003">
    <property type="protein sequence ID" value="SUD47611.1"/>
    <property type="molecule type" value="Genomic_DNA"/>
</dbReference>
<feature type="domain" description="DnaJ homologue subfamily C member 28 conserved" evidence="1">
    <location>
        <begin position="14"/>
        <end position="84"/>
    </location>
</feature>
<evidence type="ECO:0000313" key="3">
    <source>
        <dbReference type="Proteomes" id="UP000255467"/>
    </source>
</evidence>
<evidence type="ECO:0000259" key="1">
    <source>
        <dbReference type="Pfam" id="PF09350"/>
    </source>
</evidence>
<gene>
    <name evidence="2" type="ORF">NCTC1934_04931</name>
</gene>
<protein>
    <submittedName>
        <fullName evidence="2">Domain of uncharacterized function (DUF1992)</fullName>
    </submittedName>
</protein>
<name>A0A379JH66_9NOCA</name>
<dbReference type="Pfam" id="PF09350">
    <property type="entry name" value="DJC28_CD"/>
    <property type="match status" value="1"/>
</dbReference>
<dbReference type="InterPro" id="IPR018961">
    <property type="entry name" value="DnaJ_homolog_subfam-C_membr-28"/>
</dbReference>
<dbReference type="RefSeq" id="WP_039811584.1">
    <property type="nucleotide sequence ID" value="NZ_UGRY01000003.1"/>
</dbReference>
<dbReference type="Proteomes" id="UP000255467">
    <property type="component" value="Unassembled WGS sequence"/>
</dbReference>
<keyword evidence="3" id="KW-1185">Reference proteome</keyword>
<reference evidence="2 3" key="1">
    <citation type="submission" date="2018-06" db="EMBL/GenBank/DDBJ databases">
        <authorList>
            <consortium name="Pathogen Informatics"/>
            <person name="Doyle S."/>
        </authorList>
    </citation>
    <scope>NUCLEOTIDE SEQUENCE [LARGE SCALE GENOMIC DNA]</scope>
    <source>
        <strain evidence="2 3">NCTC1934</strain>
    </source>
</reference>